<organism evidence="1 2">
    <name type="scientific">Naganishia cerealis</name>
    <dbReference type="NCBI Taxonomy" id="610337"/>
    <lineage>
        <taxon>Eukaryota</taxon>
        <taxon>Fungi</taxon>
        <taxon>Dikarya</taxon>
        <taxon>Basidiomycota</taxon>
        <taxon>Agaricomycotina</taxon>
        <taxon>Tremellomycetes</taxon>
        <taxon>Filobasidiales</taxon>
        <taxon>Filobasidiaceae</taxon>
        <taxon>Naganishia</taxon>
    </lineage>
</organism>
<sequence length="538" mass="60333">MVMESRKRTFQECLPVKRTKSGLTDVSNTFQLISPPVTPEKNRIIHFDVKSSGVRSLVFDTQKLEVLVKPGALENLPMVLLRQSSVYSRAKNLFQKSAVADSENAHLVGREGETESIVGFVTKNLEAGTSSSLYISGPPGTGKTAQVTKILRYLLKSSSSDINNFVHKKKRVRTVHINCMTLIARPENVFHEIYCGLSQEESTRHNKRKTADDLQQLLLNTSHVDSLVVVLDELDCLLTKDQQVIFTLFRLAYHQHSHHYRAKLIILAISNALDLTDKFLPRLKANGMLPCTLQFLPYAAHHIKSIVELKLRTLVDESDKENAPPTSGKPLMGSVPIVHPTAIILCSKKAAAITGDLRKAFDIFYQSIEMVEEEQRKKLTPPEFDQLTYDNAPKVMITHVAKVCSRSFGDNSMSKLQSLNLHQKTVLCCLFNYYHGPSTAGLLARDITINGFYDFYTKHCSEHAERLLGKLRKGEFLDIISALESCSVVSVIVSRGLSRNGNQDFGNKTIKPNVTYEDFVKCIENIGVLRRILHGELP</sequence>
<reference evidence="1" key="1">
    <citation type="submission" date="2023-04" db="EMBL/GenBank/DDBJ databases">
        <title>Draft Genome sequencing of Naganishia species isolated from polar environments using Oxford Nanopore Technology.</title>
        <authorList>
            <person name="Leo P."/>
            <person name="Venkateswaran K."/>
        </authorList>
    </citation>
    <scope>NUCLEOTIDE SEQUENCE</scope>
    <source>
        <strain evidence="1">MNA-CCFEE 5261</strain>
    </source>
</reference>
<evidence type="ECO:0000313" key="1">
    <source>
        <dbReference type="EMBL" id="KAJ9100208.1"/>
    </source>
</evidence>
<dbReference type="Proteomes" id="UP001241377">
    <property type="component" value="Unassembled WGS sequence"/>
</dbReference>
<keyword evidence="2" id="KW-1185">Reference proteome</keyword>
<dbReference type="EMBL" id="JASBWR010000065">
    <property type="protein sequence ID" value="KAJ9100208.1"/>
    <property type="molecule type" value="Genomic_DNA"/>
</dbReference>
<protein>
    <submittedName>
        <fullName evidence="1">Uncharacterized protein</fullName>
    </submittedName>
</protein>
<name>A0ACC2VLF5_9TREE</name>
<accession>A0ACC2VLF5</accession>
<evidence type="ECO:0000313" key="2">
    <source>
        <dbReference type="Proteomes" id="UP001241377"/>
    </source>
</evidence>
<comment type="caution">
    <text evidence="1">The sequence shown here is derived from an EMBL/GenBank/DDBJ whole genome shotgun (WGS) entry which is preliminary data.</text>
</comment>
<proteinExistence type="predicted"/>
<gene>
    <name evidence="1" type="ORF">QFC19_005741</name>
</gene>